<proteinExistence type="predicted"/>
<sequence length="96" mass="10565">PISAELESALTFLFRGILGVADGTRVITSENHIEVEIYNSHIENKTAWFHQCLGGPLASVVASVAAEAWNRPVTINQEEHHRGRCSIELEVLGEDI</sequence>
<protein>
    <recommendedName>
        <fullName evidence="2">4-vinyl reductase 4VR domain-containing protein</fullName>
    </recommendedName>
</protein>
<name>X1RGH5_9ZZZZ</name>
<accession>X1RGH5</accession>
<comment type="caution">
    <text evidence="1">The sequence shown here is derived from an EMBL/GenBank/DDBJ whole genome shotgun (WGS) entry which is preliminary data.</text>
</comment>
<dbReference type="EMBL" id="BARW01008050">
    <property type="protein sequence ID" value="GAI79718.1"/>
    <property type="molecule type" value="Genomic_DNA"/>
</dbReference>
<dbReference type="AlphaFoldDB" id="X1RGH5"/>
<evidence type="ECO:0000313" key="1">
    <source>
        <dbReference type="EMBL" id="GAI79718.1"/>
    </source>
</evidence>
<feature type="non-terminal residue" evidence="1">
    <location>
        <position position="1"/>
    </location>
</feature>
<organism evidence="1">
    <name type="scientific">marine sediment metagenome</name>
    <dbReference type="NCBI Taxonomy" id="412755"/>
    <lineage>
        <taxon>unclassified sequences</taxon>
        <taxon>metagenomes</taxon>
        <taxon>ecological metagenomes</taxon>
    </lineage>
</organism>
<reference evidence="1" key="1">
    <citation type="journal article" date="2014" name="Front. Microbiol.">
        <title>High frequency of phylogenetically diverse reductive dehalogenase-homologous genes in deep subseafloor sedimentary metagenomes.</title>
        <authorList>
            <person name="Kawai M."/>
            <person name="Futagami T."/>
            <person name="Toyoda A."/>
            <person name="Takaki Y."/>
            <person name="Nishi S."/>
            <person name="Hori S."/>
            <person name="Arai W."/>
            <person name="Tsubouchi T."/>
            <person name="Morono Y."/>
            <person name="Uchiyama I."/>
            <person name="Ito T."/>
            <person name="Fujiyama A."/>
            <person name="Inagaki F."/>
            <person name="Takami H."/>
        </authorList>
    </citation>
    <scope>NUCLEOTIDE SEQUENCE</scope>
    <source>
        <strain evidence="1">Expedition CK06-06</strain>
    </source>
</reference>
<evidence type="ECO:0008006" key="2">
    <source>
        <dbReference type="Google" id="ProtNLM"/>
    </source>
</evidence>
<gene>
    <name evidence="1" type="ORF">S12H4_16619</name>
</gene>